<dbReference type="EMBL" id="MLQQ01000021">
    <property type="protein sequence ID" value="OIJ12324.1"/>
    <property type="molecule type" value="Genomic_DNA"/>
</dbReference>
<keyword evidence="4" id="KW-1185">Reference proteome</keyword>
<gene>
    <name evidence="3" type="ORF">BKP35_11005</name>
</gene>
<dbReference type="AlphaFoldDB" id="A0A1S2LJ29"/>
<keyword evidence="1" id="KW-0812">Transmembrane</keyword>
<evidence type="ECO:0000313" key="4">
    <source>
        <dbReference type="Proteomes" id="UP000180098"/>
    </source>
</evidence>
<dbReference type="Proteomes" id="UP000180098">
    <property type="component" value="Unassembled WGS sequence"/>
</dbReference>
<keyword evidence="1" id="KW-1133">Transmembrane helix</keyword>
<dbReference type="RefSeq" id="WP_071313403.1">
    <property type="nucleotide sequence ID" value="NZ_MLQQ01000021.1"/>
</dbReference>
<protein>
    <recommendedName>
        <fullName evidence="2">YtkA-like domain-containing protein</fullName>
    </recommendedName>
</protein>
<name>A0A1S2LJ29_9BACI</name>
<proteinExistence type="predicted"/>
<organism evidence="3 4">
    <name type="scientific">Anaerobacillus arseniciselenatis</name>
    <dbReference type="NCBI Taxonomy" id="85682"/>
    <lineage>
        <taxon>Bacteria</taxon>
        <taxon>Bacillati</taxon>
        <taxon>Bacillota</taxon>
        <taxon>Bacilli</taxon>
        <taxon>Bacillales</taxon>
        <taxon>Bacillaceae</taxon>
        <taxon>Anaerobacillus</taxon>
    </lineage>
</organism>
<accession>A0A1S2LJ29</accession>
<keyword evidence="1" id="KW-0472">Membrane</keyword>
<dbReference type="InterPro" id="IPR032693">
    <property type="entry name" value="YtkA-like_dom"/>
</dbReference>
<sequence>MEVSVEKQSKQKLNKLLVVIGILLAAFIYINFNATIEDVADFNIELHTTDVPILVGDSTTFQVLVYDSENLVVEKAKLSISLSDENNEMDSIKQNLYHVENGLYETEVQFLQSGNWHAKVEVNDGKYRQKETFPILVEAY</sequence>
<comment type="caution">
    <text evidence="3">The sequence shown here is derived from an EMBL/GenBank/DDBJ whole genome shotgun (WGS) entry which is preliminary data.</text>
</comment>
<evidence type="ECO:0000259" key="2">
    <source>
        <dbReference type="Pfam" id="PF13115"/>
    </source>
</evidence>
<feature type="domain" description="YtkA-like" evidence="2">
    <location>
        <begin position="39"/>
        <end position="120"/>
    </location>
</feature>
<evidence type="ECO:0000256" key="1">
    <source>
        <dbReference type="SAM" id="Phobius"/>
    </source>
</evidence>
<evidence type="ECO:0000313" key="3">
    <source>
        <dbReference type="EMBL" id="OIJ12324.1"/>
    </source>
</evidence>
<dbReference type="Pfam" id="PF13115">
    <property type="entry name" value="YtkA"/>
    <property type="match status" value="1"/>
</dbReference>
<reference evidence="3 4" key="1">
    <citation type="submission" date="2016-10" db="EMBL/GenBank/DDBJ databases">
        <title>Draft genome sequences of four alkaliphilic bacteria belonging to the Anaerobacillus genus.</title>
        <authorList>
            <person name="Bassil N.M."/>
            <person name="Lloyd J.R."/>
        </authorList>
    </citation>
    <scope>NUCLEOTIDE SEQUENCE [LARGE SCALE GENOMIC DNA]</scope>
    <source>
        <strain evidence="3 4">DSM 15340</strain>
    </source>
</reference>
<feature type="transmembrane region" description="Helical" evidence="1">
    <location>
        <begin position="12"/>
        <end position="32"/>
    </location>
</feature>